<keyword evidence="4 5" id="KW-0472">Membrane</keyword>
<dbReference type="Pfam" id="PF00892">
    <property type="entry name" value="EamA"/>
    <property type="match status" value="2"/>
</dbReference>
<feature type="transmembrane region" description="Helical" evidence="5">
    <location>
        <begin position="122"/>
        <end position="141"/>
    </location>
</feature>
<accession>A0A0W1R6B4</accession>
<dbReference type="AlphaFoldDB" id="A0A0W1R6B4"/>
<organism evidence="7 8">
    <name type="scientific">Haloprofundus marisrubri</name>
    <dbReference type="NCBI Taxonomy" id="1514971"/>
    <lineage>
        <taxon>Archaea</taxon>
        <taxon>Methanobacteriati</taxon>
        <taxon>Methanobacteriota</taxon>
        <taxon>Stenosarchaea group</taxon>
        <taxon>Halobacteria</taxon>
        <taxon>Halobacteriales</taxon>
        <taxon>Haloferacaceae</taxon>
        <taxon>Haloprofundus</taxon>
    </lineage>
</organism>
<dbReference type="EMBL" id="LOPU01000030">
    <property type="protein sequence ID" value="KTG08626.1"/>
    <property type="molecule type" value="Genomic_DNA"/>
</dbReference>
<protein>
    <recommendedName>
        <fullName evidence="6">EamA domain-containing protein</fullName>
    </recommendedName>
</protein>
<reference evidence="7 8" key="1">
    <citation type="submission" date="2015-12" db="EMBL/GenBank/DDBJ databases">
        <title>Haloprofundus marisrubri gen. nov., sp. nov., an extremely halophilic archaeon isolated from the Discovery deep brine-seawater interface in the Red Sea.</title>
        <authorList>
            <person name="Zhang G."/>
            <person name="Stingl U."/>
            <person name="Rashid M."/>
        </authorList>
    </citation>
    <scope>NUCLEOTIDE SEQUENCE [LARGE SCALE GENOMIC DNA]</scope>
    <source>
        <strain evidence="7 8">SB9</strain>
    </source>
</reference>
<keyword evidence="2 5" id="KW-0812">Transmembrane</keyword>
<evidence type="ECO:0000313" key="8">
    <source>
        <dbReference type="Proteomes" id="UP000054387"/>
    </source>
</evidence>
<feature type="transmembrane region" description="Helical" evidence="5">
    <location>
        <begin position="33"/>
        <end position="54"/>
    </location>
</feature>
<evidence type="ECO:0000256" key="2">
    <source>
        <dbReference type="ARBA" id="ARBA00022692"/>
    </source>
</evidence>
<evidence type="ECO:0000256" key="1">
    <source>
        <dbReference type="ARBA" id="ARBA00004141"/>
    </source>
</evidence>
<dbReference type="PANTHER" id="PTHR32322">
    <property type="entry name" value="INNER MEMBRANE TRANSPORTER"/>
    <property type="match status" value="1"/>
</dbReference>
<proteinExistence type="predicted"/>
<evidence type="ECO:0000256" key="3">
    <source>
        <dbReference type="ARBA" id="ARBA00022989"/>
    </source>
</evidence>
<comment type="subcellular location">
    <subcellularLocation>
        <location evidence="1">Membrane</location>
        <topology evidence="1">Multi-pass membrane protein</topology>
    </subcellularLocation>
</comment>
<feature type="transmembrane region" description="Helical" evidence="5">
    <location>
        <begin position="279"/>
        <end position="299"/>
    </location>
</feature>
<dbReference type="OrthoDB" id="17861at2157"/>
<name>A0A0W1R6B4_9EURY</name>
<dbReference type="GO" id="GO:0016020">
    <property type="term" value="C:membrane"/>
    <property type="evidence" value="ECO:0007669"/>
    <property type="project" value="UniProtKB-SubCell"/>
</dbReference>
<feature type="transmembrane region" description="Helical" evidence="5">
    <location>
        <begin position="220"/>
        <end position="237"/>
    </location>
</feature>
<dbReference type="RefSeq" id="WP_058582909.1">
    <property type="nucleotide sequence ID" value="NZ_LOPU01000030.1"/>
</dbReference>
<feature type="transmembrane region" description="Helical" evidence="5">
    <location>
        <begin position="7"/>
        <end position="27"/>
    </location>
</feature>
<feature type="domain" description="EamA" evidence="6">
    <location>
        <begin position="8"/>
        <end position="138"/>
    </location>
</feature>
<comment type="caution">
    <text evidence="7">The sequence shown here is derived from an EMBL/GenBank/DDBJ whole genome shotgun (WGS) entry which is preliminary data.</text>
</comment>
<feature type="transmembrane region" description="Helical" evidence="5">
    <location>
        <begin position="66"/>
        <end position="84"/>
    </location>
</feature>
<dbReference type="InterPro" id="IPR037185">
    <property type="entry name" value="EmrE-like"/>
</dbReference>
<evidence type="ECO:0000256" key="5">
    <source>
        <dbReference type="SAM" id="Phobius"/>
    </source>
</evidence>
<dbReference type="SUPFAM" id="SSF103481">
    <property type="entry name" value="Multidrug resistance efflux transporter EmrE"/>
    <property type="match status" value="2"/>
</dbReference>
<sequence>MSRSDAALFVGIAAVWGTAFVATKAALDSFPPVTLAALRFSLAALALFAVVFAARKRWIPSGRGDWLPILAGGAFNIGLHHALLFAGQQYVSAALAATLLGLVPVATPIFTRLSNHDDSLSVTGAVGILVGFLSVVLMAQLDPTDLSASVGAGLVLASALAWVLGAVLTREDDATLSPVSLQAWTLLVGALLLALATLALPGESLTPAALSSASTDALGWLVYLALIPGAAGFFAYFRLLDRIGPIQAGLLEYAIPPFAALFGFFVLQESLAETTVVGFFGVFVAFLLVKSDSIVAALARHRERGEPVDSRSD</sequence>
<keyword evidence="3 5" id="KW-1133">Transmembrane helix</keyword>
<evidence type="ECO:0000313" key="7">
    <source>
        <dbReference type="EMBL" id="KTG08626.1"/>
    </source>
</evidence>
<evidence type="ECO:0000259" key="6">
    <source>
        <dbReference type="Pfam" id="PF00892"/>
    </source>
</evidence>
<dbReference type="InterPro" id="IPR000620">
    <property type="entry name" value="EamA_dom"/>
</dbReference>
<feature type="transmembrane region" description="Helical" evidence="5">
    <location>
        <begin position="147"/>
        <end position="169"/>
    </location>
</feature>
<feature type="transmembrane region" description="Helical" evidence="5">
    <location>
        <begin position="249"/>
        <end position="267"/>
    </location>
</feature>
<feature type="transmembrane region" description="Helical" evidence="5">
    <location>
        <begin position="181"/>
        <end position="200"/>
    </location>
</feature>
<dbReference type="InterPro" id="IPR050638">
    <property type="entry name" value="AA-Vitamin_Transporters"/>
</dbReference>
<gene>
    <name evidence="7" type="ORF">AUR64_18340</name>
</gene>
<feature type="domain" description="EamA" evidence="6">
    <location>
        <begin position="151"/>
        <end position="289"/>
    </location>
</feature>
<evidence type="ECO:0000256" key="4">
    <source>
        <dbReference type="ARBA" id="ARBA00023136"/>
    </source>
</evidence>
<keyword evidence="8" id="KW-1185">Reference proteome</keyword>
<dbReference type="PANTHER" id="PTHR32322:SF2">
    <property type="entry name" value="EAMA DOMAIN-CONTAINING PROTEIN"/>
    <property type="match status" value="1"/>
</dbReference>
<dbReference type="STRING" id="1514971.AUR64_18340"/>
<feature type="transmembrane region" description="Helical" evidence="5">
    <location>
        <begin position="90"/>
        <end position="110"/>
    </location>
</feature>
<dbReference type="Proteomes" id="UP000054387">
    <property type="component" value="Unassembled WGS sequence"/>
</dbReference>